<proteinExistence type="predicted"/>
<dbReference type="Proteomes" id="UP000017753">
    <property type="component" value="Chromosome"/>
</dbReference>
<dbReference type="EMBL" id="CP009974">
    <property type="protein sequence ID" value="AJA11818.1"/>
    <property type="molecule type" value="Genomic_DNA"/>
</dbReference>
<accession>A0AA34WP73</accession>
<name>A0AA34WP73_PSEPU</name>
<gene>
    <name evidence="1" type="ORF">RPPX_00220</name>
</gene>
<reference evidence="1 2" key="1">
    <citation type="submission" date="2014-11" db="EMBL/GenBank/DDBJ databases">
        <title>Complete genome sequence of Pseudomonas putida S12 including megaplasmid pTTS12.</title>
        <authorList>
            <person name="Kuepper J."/>
            <person name="Ruijssenaars H.J."/>
            <person name="Blank L.M."/>
            <person name="de Winde J.H."/>
            <person name="Wierckx N."/>
        </authorList>
    </citation>
    <scope>NUCLEOTIDE SEQUENCE [LARGE SCALE GENOMIC DNA]</scope>
    <source>
        <strain evidence="1 2">S12</strain>
    </source>
</reference>
<dbReference type="AlphaFoldDB" id="A0AA34WP73"/>
<protein>
    <submittedName>
        <fullName evidence="1">Uncharacterized protein</fullName>
    </submittedName>
</protein>
<organism evidence="1 2">
    <name type="scientific">Pseudomonas putida S12</name>
    <dbReference type="NCBI Taxonomy" id="1215087"/>
    <lineage>
        <taxon>Bacteria</taxon>
        <taxon>Pseudomonadati</taxon>
        <taxon>Pseudomonadota</taxon>
        <taxon>Gammaproteobacteria</taxon>
        <taxon>Pseudomonadales</taxon>
        <taxon>Pseudomonadaceae</taxon>
        <taxon>Pseudomonas</taxon>
    </lineage>
</organism>
<reference evidence="1 2" key="2">
    <citation type="submission" date="2014-11" db="EMBL/GenBank/DDBJ databases">
        <title>Draft genome sequence of the solvent-tolerant Pseudomonas putida S12 including megaplasmid pTTS12.</title>
        <authorList>
            <person name="Wierckx N."/>
            <person name="Nijkamp J."/>
            <person name="Ballerstedt H."/>
            <person name="Siezen R.J."/>
            <person name="Wels M."/>
            <person name="de Ridder D."/>
            <person name="de Winde J.H."/>
            <person name="Ruijssenaars H.J."/>
        </authorList>
    </citation>
    <scope>NUCLEOTIDE SEQUENCE [LARGE SCALE GENOMIC DNA]</scope>
    <source>
        <strain evidence="1 2">S12</strain>
    </source>
</reference>
<evidence type="ECO:0000313" key="2">
    <source>
        <dbReference type="Proteomes" id="UP000017753"/>
    </source>
</evidence>
<sequence>MIHNGRLKPARKVVKCPEGDLRVSKLGMAAAVTFRKMILSVPVVQPNGVAKEAIPPALNLTGRKVWTMSRKRFRTKTAE</sequence>
<evidence type="ECO:0000313" key="1">
    <source>
        <dbReference type="EMBL" id="AJA11818.1"/>
    </source>
</evidence>